<evidence type="ECO:0000313" key="1">
    <source>
        <dbReference type="EMBL" id="PLW86477.1"/>
    </source>
</evidence>
<dbReference type="Proteomes" id="UP000235162">
    <property type="component" value="Unassembled WGS sequence"/>
</dbReference>
<organism evidence="1 2">
    <name type="scientific">Halioglobus japonicus</name>
    <dbReference type="NCBI Taxonomy" id="930805"/>
    <lineage>
        <taxon>Bacteria</taxon>
        <taxon>Pseudomonadati</taxon>
        <taxon>Pseudomonadota</taxon>
        <taxon>Gammaproteobacteria</taxon>
        <taxon>Cellvibrionales</taxon>
        <taxon>Halieaceae</taxon>
        <taxon>Halioglobus</taxon>
    </lineage>
</organism>
<gene>
    <name evidence="1" type="ORF">C0029_08705</name>
</gene>
<evidence type="ECO:0000313" key="2">
    <source>
        <dbReference type="Proteomes" id="UP000235162"/>
    </source>
</evidence>
<accession>A0AAP8SNC3</accession>
<dbReference type="KEGG" id="hja:BST95_09670"/>
<dbReference type="EMBL" id="PKUR01000002">
    <property type="protein sequence ID" value="PLW86477.1"/>
    <property type="molecule type" value="Genomic_DNA"/>
</dbReference>
<proteinExistence type="predicted"/>
<name>A0AAP8SNC3_9GAMM</name>
<sequence length="243" mass="27815">MVIVVAAALLWVAQPAPLYRDPPRQLPWKLPDYRDSKRYWHIDANGLIQARVEHFFLADISPSMVAWFYRVLPVSTVDLGGERMPLYHIFHPTEHGRIRVVEAADDGSAGMGKGALIQREEWFGPYDSRGQARLEELSAERMVAIPEFAGLPMGRIEHRFEQRDGGTYYTVSSTIGSQLPVLGGLLNYYIRNVMFHPAVMEQWQRHQVEEVASLNYFLPEVYSQRGEVTHFTLADNRVSTKIE</sequence>
<keyword evidence="2" id="KW-1185">Reference proteome</keyword>
<comment type="caution">
    <text evidence="1">The sequence shown here is derived from an EMBL/GenBank/DDBJ whole genome shotgun (WGS) entry which is preliminary data.</text>
</comment>
<dbReference type="AlphaFoldDB" id="A0AAP8SNC3"/>
<reference evidence="1 2" key="1">
    <citation type="submission" date="2018-01" db="EMBL/GenBank/DDBJ databases">
        <title>The draft genome sequence of Halioglobus japonicus S1-36.</title>
        <authorList>
            <person name="Du Z.-J."/>
            <person name="Shi M.-J."/>
        </authorList>
    </citation>
    <scope>NUCLEOTIDE SEQUENCE [LARGE SCALE GENOMIC DNA]</scope>
    <source>
        <strain evidence="1 2">S1-36</strain>
    </source>
</reference>
<dbReference type="RefSeq" id="WP_084199079.1">
    <property type="nucleotide sequence ID" value="NZ_BMYL01000002.1"/>
</dbReference>
<protein>
    <submittedName>
        <fullName evidence="1">Uncharacterized protein</fullName>
    </submittedName>
</protein>